<protein>
    <submittedName>
        <fullName evidence="1">Uncharacterized protein</fullName>
    </submittedName>
</protein>
<reference evidence="1 2" key="1">
    <citation type="journal article" date="2019" name="Sci. Rep.">
        <title>Orb-weaving spider Araneus ventricosus genome elucidates the spidroin gene catalogue.</title>
        <authorList>
            <person name="Kono N."/>
            <person name="Nakamura H."/>
            <person name="Ohtoshi R."/>
            <person name="Moran D.A.P."/>
            <person name="Shinohara A."/>
            <person name="Yoshida Y."/>
            <person name="Fujiwara M."/>
            <person name="Mori M."/>
            <person name="Tomita M."/>
            <person name="Arakawa K."/>
        </authorList>
    </citation>
    <scope>NUCLEOTIDE SEQUENCE [LARGE SCALE GENOMIC DNA]</scope>
</reference>
<evidence type="ECO:0000313" key="2">
    <source>
        <dbReference type="Proteomes" id="UP000499080"/>
    </source>
</evidence>
<dbReference type="EMBL" id="BGPR01000564">
    <property type="protein sequence ID" value="GBM26631.1"/>
    <property type="molecule type" value="Genomic_DNA"/>
</dbReference>
<dbReference type="AlphaFoldDB" id="A0A4Y2ECI4"/>
<name>A0A4Y2ECI4_ARAVE</name>
<accession>A0A4Y2ECI4</accession>
<gene>
    <name evidence="1" type="ORF">AVEN_85231_1</name>
</gene>
<dbReference type="Proteomes" id="UP000499080">
    <property type="component" value="Unassembled WGS sequence"/>
</dbReference>
<organism evidence="1 2">
    <name type="scientific">Araneus ventricosus</name>
    <name type="common">Orbweaver spider</name>
    <name type="synonym">Epeira ventricosa</name>
    <dbReference type="NCBI Taxonomy" id="182803"/>
    <lineage>
        <taxon>Eukaryota</taxon>
        <taxon>Metazoa</taxon>
        <taxon>Ecdysozoa</taxon>
        <taxon>Arthropoda</taxon>
        <taxon>Chelicerata</taxon>
        <taxon>Arachnida</taxon>
        <taxon>Araneae</taxon>
        <taxon>Araneomorphae</taxon>
        <taxon>Entelegynae</taxon>
        <taxon>Araneoidea</taxon>
        <taxon>Araneidae</taxon>
        <taxon>Araneus</taxon>
    </lineage>
</organism>
<comment type="caution">
    <text evidence="1">The sequence shown here is derived from an EMBL/GenBank/DDBJ whole genome shotgun (WGS) entry which is preliminary data.</text>
</comment>
<proteinExistence type="predicted"/>
<keyword evidence="2" id="KW-1185">Reference proteome</keyword>
<evidence type="ECO:0000313" key="1">
    <source>
        <dbReference type="EMBL" id="GBM26631.1"/>
    </source>
</evidence>
<sequence length="179" mass="21222">MGHIAHSSLLDEAQRFNSDFKNPANFSNGILFILFLIHTKRAEEDSPSSTFYGTFNNRIDKEAEYTARSVQKKIRNDFAIEKEKSFFETKKKKKKKVEQREKQFETRFSLNVFDFPRFESLISSSAIQRSWKGKGRQEKREPEKQEIPWYDKGMKYDGIFEKYKSKRTSKNDRRSGAIH</sequence>